<feature type="compositionally biased region" description="Basic and acidic residues" evidence="2">
    <location>
        <begin position="319"/>
        <end position="338"/>
    </location>
</feature>
<gene>
    <name evidence="3" type="ORF">TUBRATIS_24360</name>
</gene>
<comment type="caution">
    <text evidence="3">The sequence shown here is derived from an EMBL/GenBank/DDBJ whole genome shotgun (WGS) entry which is preliminary data.</text>
</comment>
<dbReference type="Proteomes" id="UP000282876">
    <property type="component" value="Unassembled WGS sequence"/>
</dbReference>
<dbReference type="VEuPathDB" id="MicrosporidiaDB:TUBRATIS_24360"/>
<name>A0A437AJ58_9MICR</name>
<keyword evidence="1" id="KW-0175">Coiled coil</keyword>
<proteinExistence type="predicted"/>
<evidence type="ECO:0000256" key="2">
    <source>
        <dbReference type="SAM" id="MobiDB-lite"/>
    </source>
</evidence>
<feature type="coiled-coil region" evidence="1">
    <location>
        <begin position="85"/>
        <end position="119"/>
    </location>
</feature>
<evidence type="ECO:0000313" key="3">
    <source>
        <dbReference type="EMBL" id="RVD91128.1"/>
    </source>
</evidence>
<feature type="region of interest" description="Disordered" evidence="2">
    <location>
        <begin position="297"/>
        <end position="356"/>
    </location>
</feature>
<evidence type="ECO:0000256" key="1">
    <source>
        <dbReference type="SAM" id="Coils"/>
    </source>
</evidence>
<evidence type="ECO:0000313" key="4">
    <source>
        <dbReference type="Proteomes" id="UP000282876"/>
    </source>
</evidence>
<accession>A0A437AJ58</accession>
<organism evidence="3 4">
    <name type="scientific">Tubulinosema ratisbonensis</name>
    <dbReference type="NCBI Taxonomy" id="291195"/>
    <lineage>
        <taxon>Eukaryota</taxon>
        <taxon>Fungi</taxon>
        <taxon>Fungi incertae sedis</taxon>
        <taxon>Microsporidia</taxon>
        <taxon>Tubulinosematoidea</taxon>
        <taxon>Tubulinosematidae</taxon>
        <taxon>Tubulinosema</taxon>
    </lineage>
</organism>
<sequence length="356" mass="40627">MLLLLFCIRFIISNPLIEISKKAITEIIKLNTNKESVLVAFINLSFLETQLFIIEKTAKLEKRQEENHKTITKVINSFIKNVLKKQIKEKEIDNGKLNLKKLIKRLSDYETKRMKKKKDCNVNVVDKKLLENFTQWIDFYELGLDEKIIKKRGLDLMRSSKKIKHKNHIVNSKINAFLSKSICISVAFSKTMQVFENMIQLMKLKEKHKTALDHLSKAIKLSYGDNYLKETNYIESMLKKSPVCKNSKSSEVDSATETEDLVDIAESKPTIDVSSSPKSETVVKVERIKPSSCIPKTSNSVDLVSSCPPPPPLPMPLKIENKERPDDASSEKPSENPEKTISNSQVSDMVKKLSIN</sequence>
<protein>
    <submittedName>
        <fullName evidence="3">Uncharacterized protein</fullName>
    </submittedName>
</protein>
<dbReference type="EMBL" id="RCSS01000637">
    <property type="protein sequence ID" value="RVD91128.1"/>
    <property type="molecule type" value="Genomic_DNA"/>
</dbReference>
<keyword evidence="4" id="KW-1185">Reference proteome</keyword>
<dbReference type="AlphaFoldDB" id="A0A437AJ58"/>
<reference evidence="3 4" key="1">
    <citation type="submission" date="2018-10" db="EMBL/GenBank/DDBJ databases">
        <title>Draft genome sequence of the microsporidian Tubulinosema ratisbonensis.</title>
        <authorList>
            <person name="Polonais V."/>
            <person name="Peyretaillade E."/>
            <person name="Niehus S."/>
            <person name="Wawrzyniak I."/>
            <person name="Franchet A."/>
            <person name="Gaspin C."/>
            <person name="Reichstadt M."/>
            <person name="Belser C."/>
            <person name="Labadie K."/>
            <person name="Delbac F."/>
            <person name="Ferrandon D."/>
        </authorList>
    </citation>
    <scope>NUCLEOTIDE SEQUENCE [LARGE SCALE GENOMIC DNA]</scope>
    <source>
        <strain evidence="3 4">Franzen</strain>
    </source>
</reference>